<dbReference type="EMBL" id="NOXS01000032">
    <property type="protein sequence ID" value="OYQ18922.1"/>
    <property type="molecule type" value="Genomic_DNA"/>
</dbReference>
<keyword evidence="5" id="KW-1185">Reference proteome</keyword>
<keyword evidence="3" id="KW-0808">Transferase</keyword>
<name>A0A255XPT7_9PROT</name>
<dbReference type="AlphaFoldDB" id="A0A255XPT7"/>
<evidence type="ECO:0000313" key="4">
    <source>
        <dbReference type="EMBL" id="OYQ18922.1"/>
    </source>
</evidence>
<dbReference type="GO" id="GO:0016757">
    <property type="term" value="F:glycosyltransferase activity"/>
    <property type="evidence" value="ECO:0007669"/>
    <property type="project" value="UniProtKB-KW"/>
</dbReference>
<evidence type="ECO:0000313" key="5">
    <source>
        <dbReference type="Proteomes" id="UP000216361"/>
    </source>
</evidence>
<comment type="pathway">
    <text evidence="1">Protein modification; protein glycosylation.</text>
</comment>
<protein>
    <recommendedName>
        <fullName evidence="6">O-GlcNAc transferase C-terminal domain-containing protein</fullName>
    </recommendedName>
</protein>
<keyword evidence="2" id="KW-0328">Glycosyltransferase</keyword>
<accession>A0A255XPT7</accession>
<dbReference type="PANTHER" id="PTHR44835">
    <property type="entry name" value="UDP-N-ACETYLGLUCOSAMINE--PEPTIDE N-ACETYLGLUCOSAMINYLTRANSFERASE SPINDLY-RELATED"/>
    <property type="match status" value="1"/>
</dbReference>
<dbReference type="SUPFAM" id="SSF48452">
    <property type="entry name" value="TPR-like"/>
    <property type="match status" value="1"/>
</dbReference>
<dbReference type="Gene3D" id="1.25.40.10">
    <property type="entry name" value="Tetratricopeptide repeat domain"/>
    <property type="match status" value="1"/>
</dbReference>
<sequence length="621" mass="68231">MTALRAGDIMRAAEEAEKARSSDQSARVLIVFAAISHALGRDIDALSMLEQAMQFAPEVGNYPDAAAAILLKLGRKSDGIFNLKLGTHLPSDVFLDEIIGSYFGKIKDIFDSFIENRPLTTARLMMQQGMYAAAMRQLETFVGVSGGDVDSFSLLVECSIYTGQLQEAEVAFSALLALNADHPKRPDYALGIALLKGDAQAVSEACAQLKEVDNLEDALARYRMLEWSPLVDDAVLAEGLSQVHRLTFANPEVSTFSATDWPDTVSVGFLCSYVDSALEGLLLSLKEYIPVKVYFTGTGSSPSLMRVKAALEDFREVAAVDDATLVEMIRFDQVSVLFDTVGAAAFARPGIWRTRMAPIQILWAVPSRYDDLACYDYRLAPSADSTNMRLIDLGVPLRYPVPPAELMGRVAEVRALKVSRDTSDRDVRRLLAPHAGLLISDVALDIYMKILTAVPRATLAFVARSELNDPLVQRVLAAAAIHDCGDRVELIDPSDFLQSRSEIMLDADLILDSFPYGNLEMVTEALWIGSPVLTLKGNNPRSEAAAYLVKAAGFDELISDGIEDYYQDAIDFLENKADLKVVVEKMRNLHKSISSSLYQETAEVLANKIESLWGEWRSMNN</sequence>
<dbReference type="Gene3D" id="3.40.50.2000">
    <property type="entry name" value="Glycogen Phosphorylase B"/>
    <property type="match status" value="1"/>
</dbReference>
<dbReference type="Gene3D" id="3.40.50.11380">
    <property type="match status" value="1"/>
</dbReference>
<dbReference type="InterPro" id="IPR011990">
    <property type="entry name" value="TPR-like_helical_dom_sf"/>
</dbReference>
<evidence type="ECO:0000256" key="2">
    <source>
        <dbReference type="ARBA" id="ARBA00022676"/>
    </source>
</evidence>
<organism evidence="4 5">
    <name type="scientific">Elstera cyanobacteriorum</name>
    <dbReference type="NCBI Taxonomy" id="2022747"/>
    <lineage>
        <taxon>Bacteria</taxon>
        <taxon>Pseudomonadati</taxon>
        <taxon>Pseudomonadota</taxon>
        <taxon>Alphaproteobacteria</taxon>
        <taxon>Rhodospirillales</taxon>
        <taxon>Rhodospirillaceae</taxon>
        <taxon>Elstera</taxon>
    </lineage>
</organism>
<evidence type="ECO:0000256" key="3">
    <source>
        <dbReference type="ARBA" id="ARBA00022679"/>
    </source>
</evidence>
<dbReference type="InterPro" id="IPR051939">
    <property type="entry name" value="Glycosyltr_41/O-GlcNAc_trsf"/>
</dbReference>
<dbReference type="Proteomes" id="UP000216361">
    <property type="component" value="Unassembled WGS sequence"/>
</dbReference>
<dbReference type="PANTHER" id="PTHR44835:SF1">
    <property type="entry name" value="PROTEIN O-GLCNAC TRANSFERASE"/>
    <property type="match status" value="1"/>
</dbReference>
<gene>
    <name evidence="4" type="ORF">CHR90_11790</name>
</gene>
<reference evidence="4 5" key="1">
    <citation type="submission" date="2017-07" db="EMBL/GenBank/DDBJ databases">
        <title>Elstera cyanobacteriorum sp. nov., a novel bacterium isolated from cyanobacterial aggregates in a eutrophic lake.</title>
        <authorList>
            <person name="Cai H."/>
        </authorList>
    </citation>
    <scope>NUCLEOTIDE SEQUENCE [LARGE SCALE GENOMIC DNA]</scope>
    <source>
        <strain evidence="4 5">TH019</strain>
    </source>
</reference>
<comment type="caution">
    <text evidence="4">The sequence shown here is derived from an EMBL/GenBank/DDBJ whole genome shotgun (WGS) entry which is preliminary data.</text>
</comment>
<evidence type="ECO:0008006" key="6">
    <source>
        <dbReference type="Google" id="ProtNLM"/>
    </source>
</evidence>
<evidence type="ECO:0000256" key="1">
    <source>
        <dbReference type="ARBA" id="ARBA00004922"/>
    </source>
</evidence>
<proteinExistence type="predicted"/>